<dbReference type="AlphaFoldDB" id="A0A1G9D430"/>
<evidence type="ECO:0000313" key="2">
    <source>
        <dbReference type="Proteomes" id="UP000198662"/>
    </source>
</evidence>
<dbReference type="EMBL" id="FNGF01000001">
    <property type="protein sequence ID" value="SDK58637.1"/>
    <property type="molecule type" value="Genomic_DNA"/>
</dbReference>
<protein>
    <submittedName>
        <fullName evidence="1">Uncharacterized protein</fullName>
    </submittedName>
</protein>
<organism evidence="1 2">
    <name type="scientific">Glycomyces sambucus</name>
    <dbReference type="NCBI Taxonomy" id="380244"/>
    <lineage>
        <taxon>Bacteria</taxon>
        <taxon>Bacillati</taxon>
        <taxon>Actinomycetota</taxon>
        <taxon>Actinomycetes</taxon>
        <taxon>Glycomycetales</taxon>
        <taxon>Glycomycetaceae</taxon>
        <taxon>Glycomyces</taxon>
    </lineage>
</organism>
<gene>
    <name evidence="1" type="ORF">SAMN05216298_0667</name>
</gene>
<sequence length="203" mass="21685">MGAKAGLVFLGDGLPADALRAGFDPDPERSAELAGVVLGGPVERDGTRVLAEGGVWPEAGVICVAAWKSFTLIGYRELCPDRPSGIGDWIRAVSPTGGAHGAFMHSAVDFGAFAVWESGALRRSVSLAPDAGIIEDVGDRYPFENPFWDGRHHHDPDYPLPFHPLTFAEAALLMLFGFGIEQPRSAFTVDADRIALPAFRLAE</sequence>
<dbReference type="Pfam" id="PF21997">
    <property type="entry name" value="DUF6928"/>
    <property type="match status" value="1"/>
</dbReference>
<evidence type="ECO:0000313" key="1">
    <source>
        <dbReference type="EMBL" id="SDK58637.1"/>
    </source>
</evidence>
<accession>A0A1G9D430</accession>
<dbReference type="OrthoDB" id="4772769at2"/>
<name>A0A1G9D430_9ACTN</name>
<dbReference type="InterPro" id="IPR053847">
    <property type="entry name" value="DUF6928"/>
</dbReference>
<keyword evidence="2" id="KW-1185">Reference proteome</keyword>
<proteinExistence type="predicted"/>
<reference evidence="2" key="1">
    <citation type="submission" date="2016-10" db="EMBL/GenBank/DDBJ databases">
        <authorList>
            <person name="Varghese N."/>
            <person name="Submissions S."/>
        </authorList>
    </citation>
    <scope>NUCLEOTIDE SEQUENCE [LARGE SCALE GENOMIC DNA]</scope>
    <source>
        <strain evidence="2">CGMCC 4.3147</strain>
    </source>
</reference>
<dbReference type="RefSeq" id="WP_091042691.1">
    <property type="nucleotide sequence ID" value="NZ_FNGF01000001.1"/>
</dbReference>
<dbReference type="Proteomes" id="UP000198662">
    <property type="component" value="Unassembled WGS sequence"/>
</dbReference>